<accession>A0AAW4GP78</accession>
<evidence type="ECO:0000256" key="1">
    <source>
        <dbReference type="SAM" id="MobiDB-lite"/>
    </source>
</evidence>
<comment type="caution">
    <text evidence="2">The sequence shown here is derived from an EMBL/GenBank/DDBJ whole genome shotgun (WGS) entry which is preliminary data.</text>
</comment>
<dbReference type="Proteomes" id="UP000749453">
    <property type="component" value="Unassembled WGS sequence"/>
</dbReference>
<evidence type="ECO:0000313" key="5">
    <source>
        <dbReference type="Proteomes" id="UP000784064"/>
    </source>
</evidence>
<reference evidence="4" key="1">
    <citation type="submission" date="2021-01" db="EMBL/GenBank/DDBJ databases">
        <title>Stenotrophomonas maltophilia.</title>
        <authorList>
            <person name="Yu Y."/>
        </authorList>
    </citation>
    <scope>NUCLEOTIDE SEQUENCE [LARGE SCALE GENOMIC DNA]</scope>
    <source>
        <strain evidence="4">As-6</strain>
    </source>
</reference>
<dbReference type="AlphaFoldDB" id="A0AAW4GP78"/>
<sequence length="613" mass="66067">MAICWGWTHLPGTSVTGDGRAPRSFVANDPPGAEAATAGPAFWRILLRIGMGWLSWPASFCCGLDMSAYAPRNLLPRCIALLSLLLCAQQAAASGLPRCGVFEAEGGGNQLRVDGPDRGVEKGSYISDRPFVVQRSEGTLNLVDLTFGLVSELEVQRDGRALHRDGKRYRLIQPAACLPPVEHTPGSCLADARQCLYNHHELSLPALESGCAEGVPQLCQRLPDRYRKADQAPGSDTPTEAQIAVIQATMEKAMAEMDFPRQCRDDDPAADTEACMAILEDRPELVEAVDTAIRTASTAASMVEVFSPAVKPTLSDTRLQRLQGLCTKVGESGFCEDVAKLQWTAGNFQQGRAALQVACDGGDERSCRQASALLQLGEALVQHPAAAVPCGHYAASGGLMDELTFGDGGMVEVGFGSRVRARVQDGQIRMRHERGADYVLQPLANGDLLGLDDSTRFQRFQRQPGNAQCSAPLVFDETPFPQDCPRAPIDGEAEACCAAGRMQGCHVLGSRAALNGKWVEASQHYQKVCQAGIREGCENLVSVMENSSRVDARPMLEAICEADGSGRHVACDVLATRNWGLLEFGQALERAVQEQSADEDRTRPAPRTPNHKQ</sequence>
<evidence type="ECO:0000313" key="2">
    <source>
        <dbReference type="EMBL" id="MBM9915665.1"/>
    </source>
</evidence>
<keyword evidence="4" id="KW-1185">Reference proteome</keyword>
<evidence type="ECO:0008006" key="6">
    <source>
        <dbReference type="Google" id="ProtNLM"/>
    </source>
</evidence>
<feature type="region of interest" description="Disordered" evidence="1">
    <location>
        <begin position="592"/>
        <end position="613"/>
    </location>
</feature>
<evidence type="ECO:0000313" key="3">
    <source>
        <dbReference type="EMBL" id="MBM9940068.1"/>
    </source>
</evidence>
<protein>
    <recommendedName>
        <fullName evidence="6">DUF4189 domain-containing protein</fullName>
    </recommendedName>
</protein>
<gene>
    <name evidence="2" type="ORF">JJW18_19490</name>
    <name evidence="3" type="ORF">JJW19_18185</name>
</gene>
<dbReference type="EMBL" id="JAFFTB010000032">
    <property type="protein sequence ID" value="MBM9940068.1"/>
    <property type="molecule type" value="Genomic_DNA"/>
</dbReference>
<proteinExistence type="predicted"/>
<name>A0AAW4GP78_9GAMM</name>
<dbReference type="RefSeq" id="WP_205404540.1">
    <property type="nucleotide sequence ID" value="NZ_JAFFTA010000037.1"/>
</dbReference>
<reference evidence="2" key="2">
    <citation type="submission" date="2021-01" db="EMBL/GenBank/DDBJ databases">
        <authorList>
            <person name="Yu Y."/>
        </authorList>
    </citation>
    <scope>NUCLEOTIDE SEQUENCE</scope>
    <source>
        <strain evidence="2">As-5</strain>
        <strain evidence="3">As-6</strain>
    </source>
</reference>
<organism evidence="2 5">
    <name type="scientific">Stenotrophomonas lactitubi</name>
    <dbReference type="NCBI Taxonomy" id="2045214"/>
    <lineage>
        <taxon>Bacteria</taxon>
        <taxon>Pseudomonadati</taxon>
        <taxon>Pseudomonadota</taxon>
        <taxon>Gammaproteobacteria</taxon>
        <taxon>Lysobacterales</taxon>
        <taxon>Lysobacteraceae</taxon>
        <taxon>Stenotrophomonas</taxon>
    </lineage>
</organism>
<dbReference type="EMBL" id="JAFFTA010000037">
    <property type="protein sequence ID" value="MBM9915665.1"/>
    <property type="molecule type" value="Genomic_DNA"/>
</dbReference>
<dbReference type="Proteomes" id="UP000784064">
    <property type="component" value="Unassembled WGS sequence"/>
</dbReference>
<evidence type="ECO:0000313" key="4">
    <source>
        <dbReference type="Proteomes" id="UP000749453"/>
    </source>
</evidence>